<dbReference type="InterPro" id="IPR050756">
    <property type="entry name" value="CSN3"/>
</dbReference>
<evidence type="ECO:0000256" key="2">
    <source>
        <dbReference type="ARBA" id="ARBA00022942"/>
    </source>
</evidence>
<dbReference type="SUPFAM" id="SSF46785">
    <property type="entry name" value="Winged helix' DNA-binding domain"/>
    <property type="match status" value="1"/>
</dbReference>
<protein>
    <recommendedName>
        <fullName evidence="4">PCI domain-containing protein</fullName>
    </recommendedName>
</protein>
<evidence type="ECO:0000259" key="4">
    <source>
        <dbReference type="PROSITE" id="PS50250"/>
    </source>
</evidence>
<organism evidence="5">
    <name type="scientific">Hanusia phi</name>
    <dbReference type="NCBI Taxonomy" id="3032"/>
    <lineage>
        <taxon>Eukaryota</taxon>
        <taxon>Cryptophyceae</taxon>
        <taxon>Pyrenomonadales</taxon>
        <taxon>Geminigeraceae</taxon>
        <taxon>Hanusia</taxon>
    </lineage>
</organism>
<dbReference type="Pfam" id="PF25573">
    <property type="entry name" value="TPR_PSMD3_N"/>
    <property type="match status" value="1"/>
</dbReference>
<dbReference type="PROSITE" id="PS50250">
    <property type="entry name" value="PCI"/>
    <property type="match status" value="1"/>
</dbReference>
<dbReference type="AlphaFoldDB" id="A0A7S0F3V8"/>
<dbReference type="PANTHER" id="PTHR10758:SF2">
    <property type="entry name" value="26S PROTEASOME NON-ATPASE REGULATORY SUBUNIT 3"/>
    <property type="match status" value="1"/>
</dbReference>
<dbReference type="GO" id="GO:0030234">
    <property type="term" value="F:enzyme regulator activity"/>
    <property type="evidence" value="ECO:0007669"/>
    <property type="project" value="InterPro"/>
</dbReference>
<dbReference type="InterPro" id="IPR057985">
    <property type="entry name" value="TPR_PSMD3_N"/>
</dbReference>
<keyword evidence="2" id="KW-0647">Proteasome</keyword>
<dbReference type="EMBL" id="HBEO01029772">
    <property type="protein sequence ID" value="CAD8502012.1"/>
    <property type="molecule type" value="Transcribed_RNA"/>
</dbReference>
<proteinExistence type="inferred from homology"/>
<dbReference type="GO" id="GO:0042176">
    <property type="term" value="P:regulation of protein catabolic process"/>
    <property type="evidence" value="ECO:0007669"/>
    <property type="project" value="InterPro"/>
</dbReference>
<accession>A0A7S0F3V8</accession>
<reference evidence="5" key="1">
    <citation type="submission" date="2021-01" db="EMBL/GenBank/DDBJ databases">
        <authorList>
            <person name="Corre E."/>
            <person name="Pelletier E."/>
            <person name="Niang G."/>
            <person name="Scheremetjew M."/>
            <person name="Finn R."/>
            <person name="Kale V."/>
            <person name="Holt S."/>
            <person name="Cochrane G."/>
            <person name="Meng A."/>
            <person name="Brown T."/>
            <person name="Cohen L."/>
        </authorList>
    </citation>
    <scope>NUCLEOTIDE SEQUENCE</scope>
    <source>
        <strain evidence="5">CCMP325</strain>
    </source>
</reference>
<dbReference type="GO" id="GO:0006511">
    <property type="term" value="P:ubiquitin-dependent protein catabolic process"/>
    <property type="evidence" value="ECO:0007669"/>
    <property type="project" value="TreeGrafter"/>
</dbReference>
<dbReference type="InterPro" id="IPR000717">
    <property type="entry name" value="PCI_dom"/>
</dbReference>
<dbReference type="SMART" id="SM00753">
    <property type="entry name" value="PAM"/>
    <property type="match status" value="1"/>
</dbReference>
<gene>
    <name evidence="5" type="ORF">HPHI1048_LOCUS20214</name>
</gene>
<sequence>MQELKNSMQTIDKAVTTKENRFMSRVIRQVTKLRRLLNKKVLLKAVETYVSTDSPVNENLVAFVEGVADDDVMQIETPAPSIQDTAKSAEAEKKEKEEAAFQKKLLSVPEVESLVQLLVTIYLLDKKYLENAISCASSLIQRAQSFNRRTMDQILSRGYFYWARCMELTGKSSQIRNELLAAYRTTALKHDQIGQATLLNLLLRNYLEFNLYEQADTLMRKTTFPEGDASNNQLARYLYYTGRIKAVQLEYTDAFLNLQQAARKAPQQSALGFRKTVYKFSVIVQLLLGEIPDRSTFSQKGMIAALKPYLQICQAVRIGDLGAFHRAMQEHGDTFKADKTYSLIVRLRHNVIKTGLKKINTAYSNISLEDVCAKLCLESVEDTRFIVAKCIQDGVIDATIDHATNTMMSKANLDIYTTSEPQMQLHKRVAFCLDMHNQAVKAMRYAENTKTEWESAEERRERMKQEEERMNSMDSDDDF</sequence>
<dbReference type="PANTHER" id="PTHR10758">
    <property type="entry name" value="26S PROTEASOME NON-ATPASE REGULATORY SUBUNIT 3/COP9 SIGNALOSOME COMPLEX SUBUNIT 3"/>
    <property type="match status" value="1"/>
</dbReference>
<comment type="similarity">
    <text evidence="1">Belongs to the proteasome subunit S3 family.</text>
</comment>
<feature type="domain" description="PCI" evidence="4">
    <location>
        <begin position="235"/>
        <end position="414"/>
    </location>
</feature>
<dbReference type="Pfam" id="PF08375">
    <property type="entry name" value="Rpn3_C"/>
    <property type="match status" value="1"/>
</dbReference>
<dbReference type="InterPro" id="IPR013586">
    <property type="entry name" value="PSMD3_C"/>
</dbReference>
<dbReference type="SMART" id="SM00088">
    <property type="entry name" value="PINT"/>
    <property type="match status" value="1"/>
</dbReference>
<dbReference type="GO" id="GO:0008541">
    <property type="term" value="C:proteasome regulatory particle, lid subcomplex"/>
    <property type="evidence" value="ECO:0007669"/>
    <property type="project" value="TreeGrafter"/>
</dbReference>
<dbReference type="InterPro" id="IPR036390">
    <property type="entry name" value="WH_DNA-bd_sf"/>
</dbReference>
<dbReference type="Pfam" id="PF01399">
    <property type="entry name" value="PCI"/>
    <property type="match status" value="1"/>
</dbReference>
<feature type="compositionally biased region" description="Basic and acidic residues" evidence="3">
    <location>
        <begin position="451"/>
        <end position="471"/>
    </location>
</feature>
<feature type="region of interest" description="Disordered" evidence="3">
    <location>
        <begin position="451"/>
        <end position="479"/>
    </location>
</feature>
<evidence type="ECO:0000256" key="1">
    <source>
        <dbReference type="ARBA" id="ARBA00007912"/>
    </source>
</evidence>
<evidence type="ECO:0000313" key="5">
    <source>
        <dbReference type="EMBL" id="CAD8502012.1"/>
    </source>
</evidence>
<evidence type="ECO:0000256" key="3">
    <source>
        <dbReference type="SAM" id="MobiDB-lite"/>
    </source>
</evidence>
<name>A0A7S0F3V8_9CRYP</name>